<dbReference type="Gramene" id="RZC56093">
    <property type="protein sequence ID" value="RZC56093"/>
    <property type="gene ID" value="C5167_014953"/>
</dbReference>
<feature type="domain" description="Replication factor A C-terminal" evidence="1">
    <location>
        <begin position="295"/>
        <end position="357"/>
    </location>
</feature>
<gene>
    <name evidence="2" type="ORF">C5167_014953</name>
</gene>
<sequence>MPVASQTKREMASQVTCNIQKVGPSSTQDTLKSLRLLDEGKTNIVTIRVTRKWEELDFMSTNDVTSVDMVIVNEQKLHLTTAKLKFRLAHNEKRAFLWSTTSITALDAYFVSIIPQKFCFTEFEDIESTLQNIHLTDVVGFLKTVTNIQVLQRSGGQSSRMREITIENLRGTTMKIARWGSAANQVGNDPIDCDSIPHPVLVVVCSTFVKNYQGESPYLRPMPPESTRMQTYPKSLKCEKGAPMLDHPALSQYRLRKENYLYISILTTGKQYRSFSLPNGILLARPLMSVLICNATATHVLIENGWHYLACHRCSKKVMGDDGDLWCTKCEAKVEIHIARFMVCFEVEDHTGTTVFVALDSEV</sequence>
<proteinExistence type="predicted"/>
<dbReference type="STRING" id="3469.A0A4Y7J4N0"/>
<dbReference type="EMBL" id="CM010717">
    <property type="protein sequence ID" value="RZC56093.1"/>
    <property type="molecule type" value="Genomic_DNA"/>
</dbReference>
<dbReference type="PANTHER" id="PTHR47165">
    <property type="entry name" value="OS03G0429900 PROTEIN"/>
    <property type="match status" value="1"/>
</dbReference>
<evidence type="ECO:0000259" key="1">
    <source>
        <dbReference type="Pfam" id="PF08646"/>
    </source>
</evidence>
<dbReference type="Pfam" id="PF08646">
    <property type="entry name" value="Rep_fac-A_C"/>
    <property type="match status" value="1"/>
</dbReference>
<name>A0A4Y7J4N0_PAPSO</name>
<keyword evidence="3" id="KW-1185">Reference proteome</keyword>
<dbReference type="InterPro" id="IPR013955">
    <property type="entry name" value="Rep_factor-A_C"/>
</dbReference>
<evidence type="ECO:0000313" key="3">
    <source>
        <dbReference type="Proteomes" id="UP000316621"/>
    </source>
</evidence>
<evidence type="ECO:0000313" key="2">
    <source>
        <dbReference type="EMBL" id="RZC56093.1"/>
    </source>
</evidence>
<dbReference type="AlphaFoldDB" id="A0A4Y7J4N0"/>
<dbReference type="Gene3D" id="2.40.50.140">
    <property type="entry name" value="Nucleic acid-binding proteins"/>
    <property type="match status" value="2"/>
</dbReference>
<organism evidence="2 3">
    <name type="scientific">Papaver somniferum</name>
    <name type="common">Opium poppy</name>
    <dbReference type="NCBI Taxonomy" id="3469"/>
    <lineage>
        <taxon>Eukaryota</taxon>
        <taxon>Viridiplantae</taxon>
        <taxon>Streptophyta</taxon>
        <taxon>Embryophyta</taxon>
        <taxon>Tracheophyta</taxon>
        <taxon>Spermatophyta</taxon>
        <taxon>Magnoliopsida</taxon>
        <taxon>Ranunculales</taxon>
        <taxon>Papaveraceae</taxon>
        <taxon>Papaveroideae</taxon>
        <taxon>Papaver</taxon>
    </lineage>
</organism>
<reference evidence="2 3" key="1">
    <citation type="journal article" date="2018" name="Science">
        <title>The opium poppy genome and morphinan production.</title>
        <authorList>
            <person name="Guo L."/>
            <person name="Winzer T."/>
            <person name="Yang X."/>
            <person name="Li Y."/>
            <person name="Ning Z."/>
            <person name="He Z."/>
            <person name="Teodor R."/>
            <person name="Lu Y."/>
            <person name="Bowser T.A."/>
            <person name="Graham I.A."/>
            <person name="Ye K."/>
        </authorList>
    </citation>
    <scope>NUCLEOTIDE SEQUENCE [LARGE SCALE GENOMIC DNA]</scope>
    <source>
        <strain evidence="3">cv. HN1</strain>
        <tissue evidence="2">Leaves</tissue>
    </source>
</reference>
<protein>
    <recommendedName>
        <fullName evidence="1">Replication factor A C-terminal domain-containing protein</fullName>
    </recommendedName>
</protein>
<dbReference type="InterPro" id="IPR012340">
    <property type="entry name" value="NA-bd_OB-fold"/>
</dbReference>
<accession>A0A4Y7J4N0</accession>
<dbReference type="SUPFAM" id="SSF50249">
    <property type="entry name" value="Nucleic acid-binding proteins"/>
    <property type="match status" value="2"/>
</dbReference>
<dbReference type="Proteomes" id="UP000316621">
    <property type="component" value="Chromosome 3"/>
</dbReference>
<dbReference type="PANTHER" id="PTHR47165:SF4">
    <property type="entry name" value="OS03G0429900 PROTEIN"/>
    <property type="match status" value="1"/>
</dbReference>